<gene>
    <name evidence="1" type="primary">csy1</name>
    <name evidence="1" type="ORF">ACFFJH_15410</name>
</gene>
<organism evidence="1 2">
    <name type="scientific">Undibacterium danionis</name>
    <dbReference type="NCBI Taxonomy" id="1812100"/>
    <lineage>
        <taxon>Bacteria</taxon>
        <taxon>Pseudomonadati</taxon>
        <taxon>Pseudomonadota</taxon>
        <taxon>Betaproteobacteria</taxon>
        <taxon>Burkholderiales</taxon>
        <taxon>Oxalobacteraceae</taxon>
        <taxon>Undibacterium</taxon>
    </lineage>
</organism>
<keyword evidence="2" id="KW-1185">Reference proteome</keyword>
<dbReference type="InterPro" id="IPR013397">
    <property type="entry name" value="CRISPR-assoc_prot_Csy1"/>
</dbReference>
<dbReference type="Proteomes" id="UP001589844">
    <property type="component" value="Unassembled WGS sequence"/>
</dbReference>
<dbReference type="Pfam" id="PF09611">
    <property type="entry name" value="Cas_Csy1"/>
    <property type="match status" value="1"/>
</dbReference>
<dbReference type="RefSeq" id="WP_390213820.1">
    <property type="nucleotide sequence ID" value="NZ_JBHLXJ010000016.1"/>
</dbReference>
<dbReference type="NCBIfam" id="TIGR02564">
    <property type="entry name" value="cas_Csy1"/>
    <property type="match status" value="1"/>
</dbReference>
<proteinExistence type="predicted"/>
<reference evidence="1 2" key="1">
    <citation type="submission" date="2024-09" db="EMBL/GenBank/DDBJ databases">
        <authorList>
            <person name="Sun Q."/>
            <person name="Mori K."/>
        </authorList>
    </citation>
    <scope>NUCLEOTIDE SEQUENCE [LARGE SCALE GENOMIC DNA]</scope>
    <source>
        <strain evidence="1 2">CCM 8677</strain>
    </source>
</reference>
<name>A0ABV6IJK7_9BURK</name>
<sequence>MNQQISNFFTEKIAARIKEKSKSVKDLSDLASIKIEAEQMFLLSNWLPDAARLASKISIESHTAKVSHPDAKTSSNIAECQPDVDGYFRSGNIFYERDVYANGKAINVWNFLNIILDDGRSVLSHLESDSNEIQLALKIPNIDYEQIRRDFLQLIQKDNVQTTSSLVKQVFFPVDDGYHLLSILTSLGISSILKDKVEAIRFQKENEGAKLARKNNLFDEFGYDDLPNVAMISYGGSNPQNISTLNSKNRGLFYFLISVPPQLHIREVRLPAKDFFRNSLRPFLFRNDFIELHELMKSETNNRTVRQQIPKLITRVIDRVLEQVFKIRAFESGWSTSEHYQSLPGAQRIWLDDALVAERESNVDWIDDIALQFSRWIVQTYEGTLKDQRILLSDDELRHIRGFVEDAITNDKEYFK</sequence>
<accession>A0ABV6IJK7</accession>
<evidence type="ECO:0000313" key="2">
    <source>
        <dbReference type="Proteomes" id="UP001589844"/>
    </source>
</evidence>
<comment type="caution">
    <text evidence="1">The sequence shown here is derived from an EMBL/GenBank/DDBJ whole genome shotgun (WGS) entry which is preliminary data.</text>
</comment>
<evidence type="ECO:0000313" key="1">
    <source>
        <dbReference type="EMBL" id="MFC0351206.1"/>
    </source>
</evidence>
<protein>
    <submittedName>
        <fullName evidence="1">Type I-F CRISPR-associated protein Csy1</fullName>
    </submittedName>
</protein>
<dbReference type="EMBL" id="JBHLXJ010000016">
    <property type="protein sequence ID" value="MFC0351206.1"/>
    <property type="molecule type" value="Genomic_DNA"/>
</dbReference>